<evidence type="ECO:0000256" key="1">
    <source>
        <dbReference type="SAM" id="Coils"/>
    </source>
</evidence>
<evidence type="ECO:0000256" key="2">
    <source>
        <dbReference type="SAM" id="MobiDB-lite"/>
    </source>
</evidence>
<evidence type="ECO:0000313" key="3">
    <source>
        <dbReference type="EnsemblMetazoa" id="CJA04544.1"/>
    </source>
</evidence>
<sequence length="540" mass="63869">MLTTKMSPNDPRPATPSGELKMLKDMLDNEKHKNQKLQFEFQKDTQKNMEHHRREIENCNSMLREKEKEIEILKANLACQKPTLSVSPFPKQPPRSPMVAGFPSTSYAEVKKVYPKILLANQQKTPHRHVQLPGSALSAFRHATKAEEDDTFQLDASFEPSATSTPKLGVNIRTGIRRPLNLDASPFAEAQRGEPTPKRKPVFKEERKKRSRVEVQEEIRKIWETMDGATSTYEKLFAEKKTKEVPCEKMEEEVEEEEEDDMEWIDRHLQRRMKNLELRKQDRSRTNTAKSRAKILQQAEHCSLPDTSCSNCRLDERIQRKKKEEKESEKEWEEMETQRANMTRRGADELRTKQYSEMFYSVNRKGLEGLESLGHRRQLIENQYVEKTSRIQRRTLDEVKEEKKAKWREGMMEELRNSGEMDAELEIRDDGRNEDYIWTSESDDEDWQFPPPYNHNKRTLCKDCLHQQRRQRRITKRERERRKLKTDCLNEFGVEQREQLRDVSILTKSKMEAAENELNRHVVEVLAGSRFLDEDEEDIF</sequence>
<organism evidence="3 4">
    <name type="scientific">Caenorhabditis japonica</name>
    <dbReference type="NCBI Taxonomy" id="281687"/>
    <lineage>
        <taxon>Eukaryota</taxon>
        <taxon>Metazoa</taxon>
        <taxon>Ecdysozoa</taxon>
        <taxon>Nematoda</taxon>
        <taxon>Chromadorea</taxon>
        <taxon>Rhabditida</taxon>
        <taxon>Rhabditina</taxon>
        <taxon>Rhabditomorpha</taxon>
        <taxon>Rhabditoidea</taxon>
        <taxon>Rhabditidae</taxon>
        <taxon>Peloderinae</taxon>
        <taxon>Caenorhabditis</taxon>
    </lineage>
</organism>
<keyword evidence="1" id="KW-0175">Coiled coil</keyword>
<dbReference type="EnsemblMetazoa" id="CJA04544.1">
    <property type="protein sequence ID" value="CJA04544.1"/>
    <property type="gene ID" value="WBGene00123749"/>
</dbReference>
<reference evidence="4" key="1">
    <citation type="submission" date="2010-08" db="EMBL/GenBank/DDBJ databases">
        <authorList>
            <consortium name="Caenorhabditis japonica Sequencing Consortium"/>
            <person name="Wilson R.K."/>
        </authorList>
    </citation>
    <scope>NUCLEOTIDE SEQUENCE [LARGE SCALE GENOMIC DNA]</scope>
    <source>
        <strain evidence="4">DF5081</strain>
    </source>
</reference>
<feature type="coiled-coil region" evidence="1">
    <location>
        <begin position="20"/>
        <end position="76"/>
    </location>
</feature>
<dbReference type="Proteomes" id="UP000005237">
    <property type="component" value="Unassembled WGS sequence"/>
</dbReference>
<protein>
    <submittedName>
        <fullName evidence="3">Uncharacterized protein</fullName>
    </submittedName>
</protein>
<keyword evidence="4" id="KW-1185">Reference proteome</keyword>
<proteinExistence type="predicted"/>
<dbReference type="AlphaFoldDB" id="A0A8R1DJJ7"/>
<reference evidence="3" key="2">
    <citation type="submission" date="2022-06" db="UniProtKB">
        <authorList>
            <consortium name="EnsemblMetazoa"/>
        </authorList>
    </citation>
    <scope>IDENTIFICATION</scope>
    <source>
        <strain evidence="3">DF5081</strain>
    </source>
</reference>
<accession>A0A8R1DJJ7</accession>
<feature type="compositionally biased region" description="Basic and acidic residues" evidence="2">
    <location>
        <begin position="191"/>
        <end position="207"/>
    </location>
</feature>
<evidence type="ECO:0000313" key="4">
    <source>
        <dbReference type="Proteomes" id="UP000005237"/>
    </source>
</evidence>
<feature type="region of interest" description="Disordered" evidence="2">
    <location>
        <begin position="323"/>
        <end position="345"/>
    </location>
</feature>
<name>A0A8R1DJJ7_CAEJA</name>
<feature type="region of interest" description="Disordered" evidence="2">
    <location>
        <begin position="186"/>
        <end position="207"/>
    </location>
</feature>